<keyword evidence="3" id="KW-1185">Reference proteome</keyword>
<dbReference type="AlphaFoldDB" id="A0AAV5GYU4"/>
<dbReference type="Pfam" id="PF00240">
    <property type="entry name" value="ubiquitin"/>
    <property type="match status" value="1"/>
</dbReference>
<evidence type="ECO:0000313" key="2">
    <source>
        <dbReference type="EMBL" id="GJN94712.1"/>
    </source>
</evidence>
<evidence type="ECO:0000313" key="3">
    <source>
        <dbReference type="Proteomes" id="UP001342314"/>
    </source>
</evidence>
<comment type="caution">
    <text evidence="2">The sequence shown here is derived from an EMBL/GenBank/DDBJ whole genome shotgun (WGS) entry which is preliminary data.</text>
</comment>
<dbReference type="InterPro" id="IPR050158">
    <property type="entry name" value="Ubiquitin_ubiquitin-like"/>
</dbReference>
<protein>
    <recommendedName>
        <fullName evidence="1">Ubiquitin-like domain-containing protein</fullName>
    </recommendedName>
</protein>
<sequence length="553" mass="62229">MSNKVSTPSSSKSPSASVKRRIILLYGETKLLLGISNSYDCAMQTIGSIVDAHEGDNVYLEREVGTHGWIRLDQSAWNYELKDMLKEVLTYRVKIEPGVQMDANASSKKRKLDNTPSDLLSDSTKEFERAVQLDFALPDRSKHVTLRVLLPSDYKAALDKVEKLVHHDVRGRGSLYLERTEGDSFNSVQTRMEPSTWPSALLQANCDMRFRVVFVRMWSFIRAAHTVCPLEIEGTTVQPSMRVFVKTPTGRTTEYLVDRNTHVAQLAKCIEAKEGICADNQRLIYAGRHLEFNRMLSDYQVGPDAVLHLVFSLRGGKPVIYLRPPAFLASAQVSLTLSPEWEFSALYPLVEVDEDKRSGESTVAWTVSAERDGALVDLASGLELKYLFWEAETTHNIAHNIAHNLMDDANQSVFHPSSPSLDRSNGCVLPFSSFLAHLDKTLALLSLDTSQRNDFLTYWMAHFTRICNAGQLVAFRFVAQREYERAAQLTVEPAPDVVTRVFLLFRGIDDGDASAGWRSIDEVDWVEEVGVEVDKVRDESLFRVLEWGGMKVA</sequence>
<accession>A0AAV5GYU4</accession>
<feature type="domain" description="Ubiquitin-like" evidence="1">
    <location>
        <begin position="241"/>
        <end position="316"/>
    </location>
</feature>
<dbReference type="InterPro" id="IPR000626">
    <property type="entry name" value="Ubiquitin-like_dom"/>
</dbReference>
<dbReference type="Proteomes" id="UP001342314">
    <property type="component" value="Unassembled WGS sequence"/>
</dbReference>
<dbReference type="Gene3D" id="3.10.20.90">
    <property type="entry name" value="Phosphatidylinositol 3-kinase Catalytic Subunit, Chain A, domain 1"/>
    <property type="match status" value="1"/>
</dbReference>
<dbReference type="InterPro" id="IPR029071">
    <property type="entry name" value="Ubiquitin-like_domsf"/>
</dbReference>
<dbReference type="SMART" id="SM00213">
    <property type="entry name" value="UBQ"/>
    <property type="match status" value="1"/>
</dbReference>
<dbReference type="PROSITE" id="PS50053">
    <property type="entry name" value="UBIQUITIN_2"/>
    <property type="match status" value="1"/>
</dbReference>
<proteinExistence type="predicted"/>
<dbReference type="PANTHER" id="PTHR10666">
    <property type="entry name" value="UBIQUITIN"/>
    <property type="match status" value="1"/>
</dbReference>
<dbReference type="SUPFAM" id="SSF54236">
    <property type="entry name" value="Ubiquitin-like"/>
    <property type="match status" value="1"/>
</dbReference>
<evidence type="ECO:0000259" key="1">
    <source>
        <dbReference type="PROSITE" id="PS50053"/>
    </source>
</evidence>
<organism evidence="2 3">
    <name type="scientific">Rhodotorula paludigena</name>
    <dbReference type="NCBI Taxonomy" id="86838"/>
    <lineage>
        <taxon>Eukaryota</taxon>
        <taxon>Fungi</taxon>
        <taxon>Dikarya</taxon>
        <taxon>Basidiomycota</taxon>
        <taxon>Pucciniomycotina</taxon>
        <taxon>Microbotryomycetes</taxon>
        <taxon>Sporidiobolales</taxon>
        <taxon>Sporidiobolaceae</taxon>
        <taxon>Rhodotorula</taxon>
    </lineage>
</organism>
<dbReference type="EMBL" id="BQKY01000018">
    <property type="protein sequence ID" value="GJN94712.1"/>
    <property type="molecule type" value="Genomic_DNA"/>
</dbReference>
<name>A0AAV5GYU4_9BASI</name>
<gene>
    <name evidence="2" type="ORF">Rhopal_007803-T1</name>
</gene>
<reference evidence="2 3" key="1">
    <citation type="submission" date="2021-12" db="EMBL/GenBank/DDBJ databases">
        <title>High titer production of polyol ester of fatty acids by Rhodotorula paludigena BS15 towards product separation-free biomass refinery.</title>
        <authorList>
            <person name="Mano J."/>
            <person name="Ono H."/>
            <person name="Tanaka T."/>
            <person name="Naito K."/>
            <person name="Sushida H."/>
            <person name="Ike M."/>
            <person name="Tokuyasu K."/>
            <person name="Kitaoka M."/>
        </authorList>
    </citation>
    <scope>NUCLEOTIDE SEQUENCE [LARGE SCALE GENOMIC DNA]</scope>
    <source>
        <strain evidence="2 3">BS15</strain>
    </source>
</reference>